<evidence type="ECO:0000256" key="5">
    <source>
        <dbReference type="SAM" id="MobiDB-lite"/>
    </source>
</evidence>
<keyword evidence="4 6" id="KW-0472">Membrane</keyword>
<dbReference type="EMBL" id="BKBA01000011">
    <property type="protein sequence ID" value="GEQ14849.1"/>
    <property type="molecule type" value="Genomic_DNA"/>
</dbReference>
<comment type="caution">
    <text evidence="8">The sequence shown here is derived from an EMBL/GenBank/DDBJ whole genome shotgun (WGS) entry which is preliminary data.</text>
</comment>
<proteinExistence type="predicted"/>
<evidence type="ECO:0000256" key="4">
    <source>
        <dbReference type="ARBA" id="ARBA00023136"/>
    </source>
</evidence>
<accession>A0A512T3S8</accession>
<evidence type="ECO:0000256" key="2">
    <source>
        <dbReference type="ARBA" id="ARBA00022692"/>
    </source>
</evidence>
<feature type="transmembrane region" description="Helical" evidence="6">
    <location>
        <begin position="48"/>
        <end position="65"/>
    </location>
</feature>
<keyword evidence="9" id="KW-1185">Reference proteome</keyword>
<reference evidence="8 9" key="1">
    <citation type="submission" date="2019-07" db="EMBL/GenBank/DDBJ databases">
        <title>Whole genome shotgun sequence of Knoellia locipacati NBRC 109775.</title>
        <authorList>
            <person name="Hosoyama A."/>
            <person name="Uohara A."/>
            <person name="Ohji S."/>
            <person name="Ichikawa N."/>
        </authorList>
    </citation>
    <scope>NUCLEOTIDE SEQUENCE [LARGE SCALE GENOMIC DNA]</scope>
    <source>
        <strain evidence="8 9">NBRC 109775</strain>
    </source>
</reference>
<dbReference type="Proteomes" id="UP000321793">
    <property type="component" value="Unassembled WGS sequence"/>
</dbReference>
<feature type="domain" description="Methylamine utilisation protein MauE" evidence="7">
    <location>
        <begin position="4"/>
        <end position="132"/>
    </location>
</feature>
<dbReference type="Pfam" id="PF07291">
    <property type="entry name" value="MauE"/>
    <property type="match status" value="1"/>
</dbReference>
<evidence type="ECO:0000256" key="1">
    <source>
        <dbReference type="ARBA" id="ARBA00004141"/>
    </source>
</evidence>
<comment type="subcellular location">
    <subcellularLocation>
        <location evidence="1">Membrane</location>
        <topology evidence="1">Multi-pass membrane protein</topology>
    </subcellularLocation>
</comment>
<evidence type="ECO:0000313" key="8">
    <source>
        <dbReference type="EMBL" id="GEQ14849.1"/>
    </source>
</evidence>
<feature type="region of interest" description="Disordered" evidence="5">
    <location>
        <begin position="337"/>
        <end position="379"/>
    </location>
</feature>
<feature type="transmembrane region" description="Helical" evidence="6">
    <location>
        <begin position="6"/>
        <end position="27"/>
    </location>
</feature>
<feature type="transmembrane region" description="Helical" evidence="6">
    <location>
        <begin position="71"/>
        <end position="89"/>
    </location>
</feature>
<sequence length="379" mass="39837">MHHVAWVVPPLVLAAVLCFSAVTKVGKGESLRSIVRNLHLSDRILPKPLARAIPGLELVLALFLVGTTQPLFTVTAVACLVLMLVYWALIARGLTLHPRPSCGCFGQAGEHQITGRTLLRNTLLVLAAAATVALAVSGRTTLSLLGDATAGDWWWLALAALACTVTGLVLGAPRSDAAVVATPDPVGRDDLVAGDAWDDGDYVRTPTPRLVVHDLASGPVTLHELSAERAQLLVFVNCYCASTREAMAQATAWDARFDLVDVRLVFSIPIVDSLGPPPAGTLVDHAGLAWEAFGFTDSPSAVLLGIDGHLAGGPVSGSDEVLELLDEVAEVLRESLPEPTAPATHGVTAGPAPHGDDAGHHHHEAQARLVEDGQLTRDR</sequence>
<evidence type="ECO:0000259" key="7">
    <source>
        <dbReference type="Pfam" id="PF07291"/>
    </source>
</evidence>
<feature type="transmembrane region" description="Helical" evidence="6">
    <location>
        <begin position="123"/>
        <end position="141"/>
    </location>
</feature>
<keyword evidence="2 6" id="KW-0812">Transmembrane</keyword>
<organism evidence="8 9">
    <name type="scientific">Knoellia locipacati</name>
    <dbReference type="NCBI Taxonomy" id="882824"/>
    <lineage>
        <taxon>Bacteria</taxon>
        <taxon>Bacillati</taxon>
        <taxon>Actinomycetota</taxon>
        <taxon>Actinomycetes</taxon>
        <taxon>Micrococcales</taxon>
        <taxon>Intrasporangiaceae</taxon>
        <taxon>Knoellia</taxon>
    </lineage>
</organism>
<evidence type="ECO:0000256" key="3">
    <source>
        <dbReference type="ARBA" id="ARBA00022989"/>
    </source>
</evidence>
<dbReference type="InterPro" id="IPR009908">
    <property type="entry name" value="Methylamine_util_MauE"/>
</dbReference>
<dbReference type="OrthoDB" id="5006039at2"/>
<evidence type="ECO:0000256" key="6">
    <source>
        <dbReference type="SAM" id="Phobius"/>
    </source>
</evidence>
<protein>
    <recommendedName>
        <fullName evidence="7">Methylamine utilisation protein MauE domain-containing protein</fullName>
    </recommendedName>
</protein>
<feature type="compositionally biased region" description="Basic and acidic residues" evidence="5">
    <location>
        <begin position="354"/>
        <end position="379"/>
    </location>
</feature>
<keyword evidence="3 6" id="KW-1133">Transmembrane helix</keyword>
<dbReference type="RefSeq" id="WP_147066357.1">
    <property type="nucleotide sequence ID" value="NZ_BAABDN010000003.1"/>
</dbReference>
<evidence type="ECO:0000313" key="9">
    <source>
        <dbReference type="Proteomes" id="UP000321793"/>
    </source>
</evidence>
<dbReference type="AlphaFoldDB" id="A0A512T3S8"/>
<dbReference type="GO" id="GO:0016020">
    <property type="term" value="C:membrane"/>
    <property type="evidence" value="ECO:0007669"/>
    <property type="project" value="UniProtKB-SubCell"/>
</dbReference>
<name>A0A512T3S8_9MICO</name>
<dbReference type="UniPathway" id="UPA00895"/>
<feature type="transmembrane region" description="Helical" evidence="6">
    <location>
        <begin position="153"/>
        <end position="172"/>
    </location>
</feature>
<dbReference type="GO" id="GO:0030416">
    <property type="term" value="P:methylamine metabolic process"/>
    <property type="evidence" value="ECO:0007669"/>
    <property type="project" value="InterPro"/>
</dbReference>
<gene>
    <name evidence="8" type="ORF">KLO01_28960</name>
</gene>